<evidence type="ECO:0000313" key="4">
    <source>
        <dbReference type="Proteomes" id="UP000199375"/>
    </source>
</evidence>
<dbReference type="CDD" id="cd00093">
    <property type="entry name" value="HTH_XRE"/>
    <property type="match status" value="1"/>
</dbReference>
<dbReference type="PANTHER" id="PTHR47691:SF3">
    <property type="entry name" value="HTH-TYPE TRANSCRIPTIONAL REGULATOR RV0890C-RELATED"/>
    <property type="match status" value="1"/>
</dbReference>
<dbReference type="Proteomes" id="UP000199375">
    <property type="component" value="Unassembled WGS sequence"/>
</dbReference>
<protein>
    <submittedName>
        <fullName evidence="3">AAA ATPase domain-containing protein</fullName>
    </submittedName>
</protein>
<dbReference type="Pfam" id="PF13191">
    <property type="entry name" value="AAA_16"/>
    <property type="match status" value="1"/>
</dbReference>
<dbReference type="InterPro" id="IPR010982">
    <property type="entry name" value="Lambda_DNA-bd_dom_sf"/>
</dbReference>
<dbReference type="AlphaFoldDB" id="A0A1C4Y9R2"/>
<dbReference type="Pfam" id="PF13560">
    <property type="entry name" value="HTH_31"/>
    <property type="match status" value="1"/>
</dbReference>
<feature type="domain" description="HTH cro/C1-type" evidence="2">
    <location>
        <begin position="9"/>
        <end position="64"/>
    </location>
</feature>
<dbReference type="InterPro" id="IPR027417">
    <property type="entry name" value="P-loop_NTPase"/>
</dbReference>
<feature type="compositionally biased region" description="Low complexity" evidence="1">
    <location>
        <begin position="426"/>
        <end position="436"/>
    </location>
</feature>
<reference evidence="3 4" key="1">
    <citation type="submission" date="2016-06" db="EMBL/GenBank/DDBJ databases">
        <authorList>
            <person name="Kjaerup R.B."/>
            <person name="Dalgaard T.S."/>
            <person name="Juul-Madsen H.R."/>
        </authorList>
    </citation>
    <scope>NUCLEOTIDE SEQUENCE [LARGE SCALE GENOMIC DNA]</scope>
    <source>
        <strain evidence="3 4">DSM 45626</strain>
    </source>
</reference>
<dbReference type="SUPFAM" id="SSF47413">
    <property type="entry name" value="lambda repressor-like DNA-binding domains"/>
    <property type="match status" value="1"/>
</dbReference>
<organism evidence="3 4">
    <name type="scientific">Micromonospora haikouensis</name>
    <dbReference type="NCBI Taxonomy" id="686309"/>
    <lineage>
        <taxon>Bacteria</taxon>
        <taxon>Bacillati</taxon>
        <taxon>Actinomycetota</taxon>
        <taxon>Actinomycetes</taxon>
        <taxon>Micromonosporales</taxon>
        <taxon>Micromonosporaceae</taxon>
        <taxon>Micromonospora</taxon>
    </lineage>
</organism>
<accession>A0A1C4Y9R2</accession>
<dbReference type="Gene3D" id="1.10.260.40">
    <property type="entry name" value="lambda repressor-like DNA-binding domains"/>
    <property type="match status" value="1"/>
</dbReference>
<feature type="region of interest" description="Disordered" evidence="1">
    <location>
        <begin position="422"/>
        <end position="445"/>
    </location>
</feature>
<dbReference type="SMART" id="SM00530">
    <property type="entry name" value="HTH_XRE"/>
    <property type="match status" value="1"/>
</dbReference>
<dbReference type="InterPro" id="IPR001387">
    <property type="entry name" value="Cro/C1-type_HTH"/>
</dbReference>
<evidence type="ECO:0000256" key="1">
    <source>
        <dbReference type="SAM" id="MobiDB-lite"/>
    </source>
</evidence>
<dbReference type="RefSeq" id="WP_091285523.1">
    <property type="nucleotide sequence ID" value="NZ_FMCW01000038.1"/>
</dbReference>
<dbReference type="PANTHER" id="PTHR47691">
    <property type="entry name" value="REGULATOR-RELATED"/>
    <property type="match status" value="1"/>
</dbReference>
<dbReference type="Gene3D" id="3.40.50.300">
    <property type="entry name" value="P-loop containing nucleotide triphosphate hydrolases"/>
    <property type="match status" value="1"/>
</dbReference>
<dbReference type="PRINTS" id="PR00364">
    <property type="entry name" value="DISEASERSIST"/>
</dbReference>
<proteinExistence type="predicted"/>
<evidence type="ECO:0000259" key="2">
    <source>
        <dbReference type="PROSITE" id="PS50943"/>
    </source>
</evidence>
<sequence length="445" mass="46566">MNGRLGALLRRHRTDAGLTQEELADLAGVAVRTVRNLELGRVARPQRRTVQELADRLSLSEPDRSRLLTAARGGGWDDGAGSLPGDLADFAGRAGELRRLAGAAEAAGRSGVSRVVVVSGAPGVGKSSLVVHAAHELARRFPGGPLHVDLRGLDDEPTTPAQALDQLLTALGVTAPPPATDARLTLWRTLAADRRGLLVLDDARDEAQVRPLLPGGPGWLVLVSSRNALAGLVGADRMPLGVLSDAETRTLLAASVGGGRIAADDPAAAELGRLCGGLPLAVRAAANRLAVRPEWSARCFVERLRDEQRRLDLLRAGDIQVRGAFERSYRLLDPSVRRTFRLLGAAPLPEYTAPVVAALSGEPVPVAEDRLDRLVDAGLLGTGAATGRYVLHTLLALFAAERFAGDEVAGDREAARGRLAAHLRGRGAATRPAASPGAGGPGSLR</sequence>
<name>A0A1C4Y9R2_9ACTN</name>
<evidence type="ECO:0000313" key="3">
    <source>
        <dbReference type="EMBL" id="SCF17458.1"/>
    </source>
</evidence>
<dbReference type="PROSITE" id="PS50943">
    <property type="entry name" value="HTH_CROC1"/>
    <property type="match status" value="1"/>
</dbReference>
<dbReference type="EMBL" id="FMCW01000038">
    <property type="protein sequence ID" value="SCF17458.1"/>
    <property type="molecule type" value="Genomic_DNA"/>
</dbReference>
<gene>
    <name evidence="3" type="ORF">GA0070558_13827</name>
</gene>
<dbReference type="InterPro" id="IPR041664">
    <property type="entry name" value="AAA_16"/>
</dbReference>
<dbReference type="SUPFAM" id="SSF52540">
    <property type="entry name" value="P-loop containing nucleoside triphosphate hydrolases"/>
    <property type="match status" value="1"/>
</dbReference>
<dbReference type="GO" id="GO:0043531">
    <property type="term" value="F:ADP binding"/>
    <property type="evidence" value="ECO:0007669"/>
    <property type="project" value="InterPro"/>
</dbReference>
<dbReference type="GO" id="GO:0003677">
    <property type="term" value="F:DNA binding"/>
    <property type="evidence" value="ECO:0007669"/>
    <property type="project" value="InterPro"/>
</dbReference>